<dbReference type="AlphaFoldDB" id="A0A8D8RXK9"/>
<protein>
    <submittedName>
        <fullName evidence="1">Uncharacterized protein</fullName>
    </submittedName>
</protein>
<dbReference type="EMBL" id="HBUF01185882">
    <property type="protein sequence ID" value="CAG6656714.1"/>
    <property type="molecule type" value="Transcribed_RNA"/>
</dbReference>
<evidence type="ECO:0000313" key="1">
    <source>
        <dbReference type="EMBL" id="CAG6656714.1"/>
    </source>
</evidence>
<name>A0A8D8RXK9_9HEMI</name>
<organism evidence="1">
    <name type="scientific">Cacopsylla melanoneura</name>
    <dbReference type="NCBI Taxonomy" id="428564"/>
    <lineage>
        <taxon>Eukaryota</taxon>
        <taxon>Metazoa</taxon>
        <taxon>Ecdysozoa</taxon>
        <taxon>Arthropoda</taxon>
        <taxon>Hexapoda</taxon>
        <taxon>Insecta</taxon>
        <taxon>Pterygota</taxon>
        <taxon>Neoptera</taxon>
        <taxon>Paraneoptera</taxon>
        <taxon>Hemiptera</taxon>
        <taxon>Sternorrhyncha</taxon>
        <taxon>Psylloidea</taxon>
        <taxon>Psyllidae</taxon>
        <taxon>Psyllinae</taxon>
        <taxon>Cacopsylla</taxon>
    </lineage>
</organism>
<proteinExistence type="predicted"/>
<reference evidence="1" key="1">
    <citation type="submission" date="2021-05" db="EMBL/GenBank/DDBJ databases">
        <authorList>
            <person name="Alioto T."/>
            <person name="Alioto T."/>
            <person name="Gomez Garrido J."/>
        </authorList>
    </citation>
    <scope>NUCLEOTIDE SEQUENCE</scope>
</reference>
<accession>A0A8D8RXK9</accession>
<sequence length="121" mass="14003">MNPNLDLAHVPPLPPLACRVNNSYKTDSLYPSLKRSPFSGHHRPGILRMSGILKFGISLNGRLRTKELIAKYLVFLEHGRSPNTYSYNTYKTCPIPYFRHLIDLNPWILQLYDVGTHRLER</sequence>